<dbReference type="PIRSF" id="PIRSF002741">
    <property type="entry name" value="MppA"/>
    <property type="match status" value="1"/>
</dbReference>
<comment type="similarity">
    <text evidence="2">Belongs to the bacterial solute-binding protein 5 family.</text>
</comment>
<dbReference type="Gene3D" id="3.40.190.10">
    <property type="entry name" value="Periplasmic binding protein-like II"/>
    <property type="match status" value="1"/>
</dbReference>
<evidence type="ECO:0000256" key="2">
    <source>
        <dbReference type="ARBA" id="ARBA00005695"/>
    </source>
</evidence>
<keyword evidence="3" id="KW-0813">Transport</keyword>
<evidence type="ECO:0000313" key="7">
    <source>
        <dbReference type="Proteomes" id="UP000425960"/>
    </source>
</evidence>
<sequence length="517" mass="57261">MKVSALLLWMGLGAVLAVFPMLIFAAADDGAGLVIATPFGPSVPVPDPAKGSNGWYTSEAGVTETLLRIDFDMRLVPWLAKSYRNIDPLTWEIELRSAVLFHDRTPLDAAAVKWSIMRLIDEKSAVFNKRVQQMLDIDSITVVDDRTLGFRTHRPNAAFLSALASPDTAILSPRGNMDHVYGTGPFVLSKVIPKEEMVMSRFSGYWGAPPQLERVCLKMIQNPATRMLAFEAGQVDVAASFPENDARRIVNREHVDIVSHPTNRLCFFFVRVKDGPLADGRIRRAINYAIDRRQIVETVLAGIGGSPAGSIFPQILPWNNPELAPCAHDPGKAAQLLEDAGARDTDGDGVLEINGRPLSLNMWTYDSRPSLKPTLELVQAQLAACGIASRLKVTRRASPINLAMQRGDVHLNLQMWNTAPQGDPDFFITSILTRSAGSNVMGYANRELDDLAEKGKTTVDPERRKAIYNRIQQIVFDESPVIVLFHKSMVSAVYDHVENYRIHPAEKYIVTPELGRR</sequence>
<protein>
    <submittedName>
        <fullName evidence="6">Peptide ABC transporter substrate-binding protein</fullName>
    </submittedName>
</protein>
<dbReference type="SUPFAM" id="SSF53850">
    <property type="entry name" value="Periplasmic binding protein-like II"/>
    <property type="match status" value="1"/>
</dbReference>
<gene>
    <name evidence="6" type="ORF">DSCO28_28670</name>
</gene>
<dbReference type="RefSeq" id="WP_231714173.1">
    <property type="nucleotide sequence ID" value="NZ_AP021876.1"/>
</dbReference>
<dbReference type="GO" id="GO:1904680">
    <property type="term" value="F:peptide transmembrane transporter activity"/>
    <property type="evidence" value="ECO:0007669"/>
    <property type="project" value="TreeGrafter"/>
</dbReference>
<dbReference type="KEGG" id="dov:DSCO28_28670"/>
<evidence type="ECO:0000256" key="4">
    <source>
        <dbReference type="ARBA" id="ARBA00022729"/>
    </source>
</evidence>
<evidence type="ECO:0000256" key="3">
    <source>
        <dbReference type="ARBA" id="ARBA00022448"/>
    </source>
</evidence>
<dbReference type="EMBL" id="AP021876">
    <property type="protein sequence ID" value="BBO82301.1"/>
    <property type="molecule type" value="Genomic_DNA"/>
</dbReference>
<dbReference type="PANTHER" id="PTHR30290:SF10">
    <property type="entry name" value="PERIPLASMIC OLIGOPEPTIDE-BINDING PROTEIN-RELATED"/>
    <property type="match status" value="1"/>
</dbReference>
<keyword evidence="4" id="KW-0732">Signal</keyword>
<dbReference type="GO" id="GO:0030288">
    <property type="term" value="C:outer membrane-bounded periplasmic space"/>
    <property type="evidence" value="ECO:0007669"/>
    <property type="project" value="UniProtKB-ARBA"/>
</dbReference>
<evidence type="ECO:0000313" key="6">
    <source>
        <dbReference type="EMBL" id="BBO82301.1"/>
    </source>
</evidence>
<comment type="subcellular location">
    <subcellularLocation>
        <location evidence="1">Cell envelope</location>
    </subcellularLocation>
</comment>
<accession>A0A5K7ZML8</accession>
<dbReference type="InterPro" id="IPR030678">
    <property type="entry name" value="Peptide/Ni-bd"/>
</dbReference>
<dbReference type="GO" id="GO:0015833">
    <property type="term" value="P:peptide transport"/>
    <property type="evidence" value="ECO:0007669"/>
    <property type="project" value="TreeGrafter"/>
</dbReference>
<proteinExistence type="inferred from homology"/>
<evidence type="ECO:0000259" key="5">
    <source>
        <dbReference type="Pfam" id="PF00496"/>
    </source>
</evidence>
<dbReference type="Pfam" id="PF00496">
    <property type="entry name" value="SBP_bac_5"/>
    <property type="match status" value="1"/>
</dbReference>
<dbReference type="AlphaFoldDB" id="A0A5K7ZML8"/>
<name>A0A5K7ZML8_9BACT</name>
<dbReference type="CDD" id="cd08490">
    <property type="entry name" value="PBP2_NikA_DppA_OppA_like_3"/>
    <property type="match status" value="1"/>
</dbReference>
<dbReference type="PANTHER" id="PTHR30290">
    <property type="entry name" value="PERIPLASMIC BINDING COMPONENT OF ABC TRANSPORTER"/>
    <property type="match status" value="1"/>
</dbReference>
<dbReference type="InterPro" id="IPR039424">
    <property type="entry name" value="SBP_5"/>
</dbReference>
<reference evidence="6 7" key="1">
    <citation type="submission" date="2019-11" db="EMBL/GenBank/DDBJ databases">
        <title>Comparative genomics of hydrocarbon-degrading Desulfosarcina strains.</title>
        <authorList>
            <person name="Watanabe M."/>
            <person name="Kojima H."/>
            <person name="Fukui M."/>
        </authorList>
    </citation>
    <scope>NUCLEOTIDE SEQUENCE [LARGE SCALE GENOMIC DNA]</scope>
    <source>
        <strain evidence="6 7">28bB2T</strain>
    </source>
</reference>
<dbReference type="InterPro" id="IPR000914">
    <property type="entry name" value="SBP_5_dom"/>
</dbReference>
<feature type="domain" description="Solute-binding protein family 5" evidence="5">
    <location>
        <begin position="75"/>
        <end position="435"/>
    </location>
</feature>
<evidence type="ECO:0000256" key="1">
    <source>
        <dbReference type="ARBA" id="ARBA00004196"/>
    </source>
</evidence>
<dbReference type="Proteomes" id="UP000425960">
    <property type="component" value="Chromosome"/>
</dbReference>
<dbReference type="GO" id="GO:0043190">
    <property type="term" value="C:ATP-binding cassette (ABC) transporter complex"/>
    <property type="evidence" value="ECO:0007669"/>
    <property type="project" value="InterPro"/>
</dbReference>
<dbReference type="Gene3D" id="3.10.105.10">
    <property type="entry name" value="Dipeptide-binding Protein, Domain 3"/>
    <property type="match status" value="1"/>
</dbReference>
<organism evidence="6 7">
    <name type="scientific">Desulfosarcina ovata subsp. sediminis</name>
    <dbReference type="NCBI Taxonomy" id="885957"/>
    <lineage>
        <taxon>Bacteria</taxon>
        <taxon>Pseudomonadati</taxon>
        <taxon>Thermodesulfobacteriota</taxon>
        <taxon>Desulfobacteria</taxon>
        <taxon>Desulfobacterales</taxon>
        <taxon>Desulfosarcinaceae</taxon>
        <taxon>Desulfosarcina</taxon>
    </lineage>
</organism>